<feature type="transmembrane region" description="Helical" evidence="1">
    <location>
        <begin position="7"/>
        <end position="27"/>
    </location>
</feature>
<keyword evidence="1" id="KW-0812">Transmembrane</keyword>
<feature type="transmembrane region" description="Helical" evidence="1">
    <location>
        <begin position="90"/>
        <end position="110"/>
    </location>
</feature>
<comment type="caution">
    <text evidence="4">The sequence shown here is derived from an EMBL/GenBank/DDBJ whole genome shotgun (WGS) entry which is preliminary data.</text>
</comment>
<evidence type="ECO:0000259" key="2">
    <source>
        <dbReference type="Pfam" id="PF02308"/>
    </source>
</evidence>
<dbReference type="EMBL" id="JABWTA010000001">
    <property type="protein sequence ID" value="NVE95995.1"/>
    <property type="molecule type" value="Genomic_DNA"/>
</dbReference>
<feature type="transmembrane region" description="Helical" evidence="1">
    <location>
        <begin position="39"/>
        <end position="59"/>
    </location>
</feature>
<reference evidence="4 5" key="1">
    <citation type="submission" date="2020-06" db="EMBL/GenBank/DDBJ databases">
        <title>Altererythrobacter lutimaris sp. nov., a marine bacterium isolated from a tidal flat.</title>
        <authorList>
            <person name="Kim D."/>
            <person name="Yoo Y."/>
            <person name="Kim J.-J."/>
        </authorList>
    </citation>
    <scope>NUCLEOTIDE SEQUENCE [LARGE SCALE GENOMIC DNA]</scope>
    <source>
        <strain evidence="4 5">JGD-16</strain>
    </source>
</reference>
<evidence type="ECO:0000259" key="3">
    <source>
        <dbReference type="Pfam" id="PF13194"/>
    </source>
</evidence>
<organism evidence="4 5">
    <name type="scientific">Altererythrobacter lutimaris</name>
    <dbReference type="NCBI Taxonomy" id="2743979"/>
    <lineage>
        <taxon>Bacteria</taxon>
        <taxon>Pseudomonadati</taxon>
        <taxon>Pseudomonadota</taxon>
        <taxon>Alphaproteobacteria</taxon>
        <taxon>Sphingomonadales</taxon>
        <taxon>Erythrobacteraceae</taxon>
        <taxon>Altererythrobacter</taxon>
    </lineage>
</organism>
<dbReference type="InterPro" id="IPR049177">
    <property type="entry name" value="MgtC_SapB_SrpB_YhiD_N"/>
</dbReference>
<keyword evidence="1" id="KW-1133">Transmembrane helix</keyword>
<feature type="transmembrane region" description="Helical" evidence="1">
    <location>
        <begin position="334"/>
        <end position="356"/>
    </location>
</feature>
<dbReference type="AlphaFoldDB" id="A0A850HEM5"/>
<keyword evidence="1" id="KW-0472">Membrane</keyword>
<evidence type="ECO:0000256" key="1">
    <source>
        <dbReference type="SAM" id="Phobius"/>
    </source>
</evidence>
<dbReference type="Proteomes" id="UP000546031">
    <property type="component" value="Unassembled WGS sequence"/>
</dbReference>
<feature type="transmembrane region" description="Helical" evidence="1">
    <location>
        <begin position="179"/>
        <end position="196"/>
    </location>
</feature>
<gene>
    <name evidence="4" type="ORF">HUO12_13910</name>
</gene>
<evidence type="ECO:0000313" key="4">
    <source>
        <dbReference type="EMBL" id="NVE95995.1"/>
    </source>
</evidence>
<accession>A0A850HEM5</accession>
<dbReference type="Pfam" id="PF13194">
    <property type="entry name" value="DUF4010"/>
    <property type="match status" value="1"/>
</dbReference>
<dbReference type="Pfam" id="PF02308">
    <property type="entry name" value="MgtC"/>
    <property type="match status" value="1"/>
</dbReference>
<feature type="transmembrane region" description="Helical" evidence="1">
    <location>
        <begin position="303"/>
        <end position="322"/>
    </location>
</feature>
<protein>
    <submittedName>
        <fullName evidence="4">MgtC/SapB family protein</fullName>
    </submittedName>
</protein>
<dbReference type="InterPro" id="IPR025105">
    <property type="entry name" value="DUF4010"/>
</dbReference>
<sequence>MIALTDAWLPMLGAIAVGLLIGIERGWTLRTRKDGQRAAGVRTFIVLSIASGIAGLLLSSQLQPVGTAIIGGLGILVAVAYALEARISGQADATSAVAAIATIALGFLAGSGSPEVGVAYAALVTMVLALRTETHRWIAKLDEADLRAAVRYAVIALAVRPFLPDRDIGPLDAWNPQDLWLVVILVTGFSFLGYVADRALGAKHGTVLTAIIGGAYSSTAVTQSLAQRLPDSTSGEAECTGIVLASAVMYVRVVLLVLVLAPSLIIPFTVIMLPALLVTWAAGVWLWRGQDDGERTNLPRNPIALLPALGFLIFVAVAALAARWGLERFGEEGIALMLFLMGSMDVDVAIVTAGGLPEGAVAPWLASIALAGTILANMSVKLGITLVNGGRRSRPAARALALSMLTLFASIAFWWVNSLDF</sequence>
<feature type="transmembrane region" description="Helical" evidence="1">
    <location>
        <begin position="362"/>
        <end position="384"/>
    </location>
</feature>
<keyword evidence="5" id="KW-1185">Reference proteome</keyword>
<feature type="domain" description="DUF4010" evidence="3">
    <location>
        <begin position="184"/>
        <end position="388"/>
    </location>
</feature>
<feature type="domain" description="MgtC/SapB/SrpB/YhiD N-terminal" evidence="2">
    <location>
        <begin position="12"/>
        <end position="136"/>
    </location>
</feature>
<feature type="transmembrane region" description="Helical" evidence="1">
    <location>
        <begin position="253"/>
        <end position="283"/>
    </location>
</feature>
<dbReference type="PANTHER" id="PTHR39084:SF1">
    <property type="entry name" value="DUF4010 DOMAIN-CONTAINING PROTEIN"/>
    <property type="match status" value="1"/>
</dbReference>
<name>A0A850HEM5_9SPHN</name>
<evidence type="ECO:0000313" key="5">
    <source>
        <dbReference type="Proteomes" id="UP000546031"/>
    </source>
</evidence>
<feature type="transmembrane region" description="Helical" evidence="1">
    <location>
        <begin position="65"/>
        <end position="83"/>
    </location>
</feature>
<dbReference type="PANTHER" id="PTHR39084">
    <property type="entry name" value="MEMBRANE PROTEIN-RELATED"/>
    <property type="match status" value="1"/>
</dbReference>
<feature type="transmembrane region" description="Helical" evidence="1">
    <location>
        <begin position="396"/>
        <end position="416"/>
    </location>
</feature>
<proteinExistence type="predicted"/>